<evidence type="ECO:0000256" key="1">
    <source>
        <dbReference type="ARBA" id="ARBA00004232"/>
    </source>
</evidence>
<evidence type="ECO:0000256" key="3">
    <source>
        <dbReference type="ARBA" id="ARBA00010998"/>
    </source>
</evidence>
<reference evidence="13" key="3">
    <citation type="submission" date="2025-09" db="UniProtKB">
        <authorList>
            <consortium name="Ensembl"/>
        </authorList>
    </citation>
    <scope>IDENTIFICATION</scope>
</reference>
<evidence type="ECO:0000256" key="4">
    <source>
        <dbReference type="ARBA" id="ARBA00021024"/>
    </source>
</evidence>
<evidence type="ECO:0000256" key="10">
    <source>
        <dbReference type="ARBA" id="ARBA00023242"/>
    </source>
</evidence>
<dbReference type="Pfam" id="PF09771">
    <property type="entry name" value="Tmemb_18A"/>
    <property type="match status" value="1"/>
</dbReference>
<dbReference type="AlphaFoldDB" id="A0A9L0ILM9"/>
<dbReference type="GO" id="GO:0010867">
    <property type="term" value="P:positive regulation of triglyceride biosynthetic process"/>
    <property type="evidence" value="ECO:0007669"/>
    <property type="project" value="Ensembl"/>
</dbReference>
<evidence type="ECO:0000313" key="13">
    <source>
        <dbReference type="Ensembl" id="ENSEASP00005041798.1"/>
    </source>
</evidence>
<comment type="subcellular location">
    <subcellularLocation>
        <location evidence="2">Cytoplasm</location>
    </subcellularLocation>
    <subcellularLocation>
        <location evidence="1">Nucleus membrane</location>
        <topology evidence="1">Multi-pass membrane protein</topology>
    </subcellularLocation>
</comment>
<keyword evidence="7 12" id="KW-1133">Transmembrane helix</keyword>
<evidence type="ECO:0000256" key="12">
    <source>
        <dbReference type="SAM" id="Phobius"/>
    </source>
</evidence>
<comment type="similarity">
    <text evidence="3">Belongs to the CNEP1R1 family.</text>
</comment>
<dbReference type="Ensembl" id="ENSEAST00005072625.1">
    <property type="protein sequence ID" value="ENSEASP00005041798.1"/>
    <property type="gene ID" value="ENSEASG00005014546.2"/>
</dbReference>
<keyword evidence="14" id="KW-1185">Reference proteome</keyword>
<keyword evidence="9 12" id="KW-0472">Membrane</keyword>
<keyword evidence="10" id="KW-0539">Nucleus</keyword>
<keyword evidence="8" id="KW-0443">Lipid metabolism</keyword>
<dbReference type="GO" id="GO:0031965">
    <property type="term" value="C:nuclear membrane"/>
    <property type="evidence" value="ECO:0007669"/>
    <property type="project" value="UniProtKB-SubCell"/>
</dbReference>
<dbReference type="GO" id="GO:0019888">
    <property type="term" value="F:protein phosphatase regulator activity"/>
    <property type="evidence" value="ECO:0007669"/>
    <property type="project" value="Ensembl"/>
</dbReference>
<evidence type="ECO:0000256" key="11">
    <source>
        <dbReference type="ARBA" id="ARBA00030458"/>
    </source>
</evidence>
<feature type="transmembrane region" description="Helical" evidence="12">
    <location>
        <begin position="33"/>
        <end position="51"/>
    </location>
</feature>
<protein>
    <recommendedName>
        <fullName evidence="4">Nuclear envelope phosphatase-regulatory subunit 1</fullName>
    </recommendedName>
    <alternativeName>
        <fullName evidence="11">Transmembrane protein 188</fullName>
    </alternativeName>
</protein>
<evidence type="ECO:0000256" key="5">
    <source>
        <dbReference type="ARBA" id="ARBA00022490"/>
    </source>
</evidence>
<dbReference type="GO" id="GO:0071595">
    <property type="term" value="C:Nem1-Spo7 phosphatase complex"/>
    <property type="evidence" value="ECO:0007669"/>
    <property type="project" value="Ensembl"/>
</dbReference>
<dbReference type="InterPro" id="IPR019168">
    <property type="entry name" value="NEP1-R1"/>
</dbReference>
<evidence type="ECO:0000256" key="9">
    <source>
        <dbReference type="ARBA" id="ARBA00023136"/>
    </source>
</evidence>
<feature type="transmembrane region" description="Helical" evidence="12">
    <location>
        <begin position="63"/>
        <end position="85"/>
    </location>
</feature>
<evidence type="ECO:0000256" key="8">
    <source>
        <dbReference type="ARBA" id="ARBA00023098"/>
    </source>
</evidence>
<name>A0A9L0ILM9_EQUAS</name>
<evidence type="ECO:0000256" key="2">
    <source>
        <dbReference type="ARBA" id="ARBA00004496"/>
    </source>
</evidence>
<keyword evidence="6 12" id="KW-0812">Transmembrane</keyword>
<evidence type="ECO:0000313" key="14">
    <source>
        <dbReference type="Proteomes" id="UP000694387"/>
    </source>
</evidence>
<organism evidence="13 14">
    <name type="scientific">Equus asinus</name>
    <name type="common">Donkey</name>
    <name type="synonym">Equus africanus asinus</name>
    <dbReference type="NCBI Taxonomy" id="9793"/>
    <lineage>
        <taxon>Eukaryota</taxon>
        <taxon>Metazoa</taxon>
        <taxon>Chordata</taxon>
        <taxon>Craniata</taxon>
        <taxon>Vertebrata</taxon>
        <taxon>Euteleostomi</taxon>
        <taxon>Mammalia</taxon>
        <taxon>Eutheria</taxon>
        <taxon>Laurasiatheria</taxon>
        <taxon>Perissodactyla</taxon>
        <taxon>Equidae</taxon>
        <taxon>Equus</taxon>
    </lineage>
</organism>
<evidence type="ECO:0000256" key="6">
    <source>
        <dbReference type="ARBA" id="ARBA00022692"/>
    </source>
</evidence>
<reference evidence="13" key="2">
    <citation type="submission" date="2025-08" db="UniProtKB">
        <authorList>
            <consortium name="Ensembl"/>
        </authorList>
    </citation>
    <scope>IDENTIFICATION</scope>
</reference>
<evidence type="ECO:0000256" key="7">
    <source>
        <dbReference type="ARBA" id="ARBA00022989"/>
    </source>
</evidence>
<dbReference type="GO" id="GO:0006629">
    <property type="term" value="P:lipid metabolic process"/>
    <property type="evidence" value="ECO:0007669"/>
    <property type="project" value="UniProtKB-KW"/>
</dbReference>
<dbReference type="GO" id="GO:0005829">
    <property type="term" value="C:cytosol"/>
    <property type="evidence" value="ECO:0007669"/>
    <property type="project" value="Ensembl"/>
</dbReference>
<gene>
    <name evidence="13" type="primary">CNEP1R1</name>
</gene>
<keyword evidence="5" id="KW-0963">Cytoplasm</keyword>
<dbReference type="PANTHER" id="PTHR20996">
    <property type="entry name" value="NUCLEAR ENVELOPE PHOSPHATASE-REGULATORY SUBUNIT 1"/>
    <property type="match status" value="1"/>
</dbReference>
<accession>A0A9L0ILM9</accession>
<proteinExistence type="inferred from homology"/>
<reference evidence="13 14" key="1">
    <citation type="journal article" date="2020" name="Nat. Commun.">
        <title>Donkey genomes provide new insights into domestication and selection for coat color.</title>
        <authorList>
            <person name="Wang"/>
            <person name="C."/>
            <person name="Li"/>
            <person name="H."/>
            <person name="Guo"/>
            <person name="Y."/>
            <person name="Huang"/>
            <person name="J."/>
            <person name="Sun"/>
            <person name="Y."/>
            <person name="Min"/>
            <person name="J."/>
            <person name="Wang"/>
            <person name="J."/>
            <person name="Fang"/>
            <person name="X."/>
            <person name="Zhao"/>
            <person name="Z."/>
            <person name="Wang"/>
            <person name="S."/>
            <person name="Zhang"/>
            <person name="Y."/>
            <person name="Liu"/>
            <person name="Q."/>
            <person name="Jiang"/>
            <person name="Q."/>
            <person name="Wang"/>
            <person name="X."/>
            <person name="Guo"/>
            <person name="Y."/>
            <person name="Yang"/>
            <person name="C."/>
            <person name="Wang"/>
            <person name="Y."/>
            <person name="Tian"/>
            <person name="F."/>
            <person name="Zhuang"/>
            <person name="G."/>
            <person name="Fan"/>
            <person name="Y."/>
            <person name="Gao"/>
            <person name="Q."/>
            <person name="Li"/>
            <person name="Y."/>
            <person name="Ju"/>
            <person name="Z."/>
            <person name="Li"/>
            <person name="J."/>
            <person name="Li"/>
            <person name="R."/>
            <person name="Hou"/>
            <person name="M."/>
            <person name="Yang"/>
            <person name="G."/>
            <person name="Liu"/>
            <person name="G."/>
            <person name="Liu"/>
            <person name="W."/>
            <person name="Guo"/>
            <person name="J."/>
            <person name="Pan"/>
            <person name="S."/>
            <person name="Fan"/>
            <person name="G."/>
            <person name="Zhang"/>
            <person name="W."/>
            <person name="Zhang"/>
            <person name="R."/>
            <person name="Yu"/>
            <person name="J."/>
            <person name="Zhang"/>
            <person name="X."/>
            <person name="Yin"/>
            <person name="Q."/>
            <person name="Ji"/>
            <person name="C."/>
            <person name="Jin"/>
            <person name="Y."/>
            <person name="Yue"/>
            <person name="G."/>
            <person name="Liu"/>
            <person name="M."/>
            <person name="Xu"/>
            <person name="J."/>
            <person name="Liu"/>
            <person name="S."/>
            <person name="Jordana"/>
            <person name="J."/>
            <person name="Noce"/>
            <person name="A."/>
            <person name="Amills"/>
            <person name="M."/>
            <person name="Wu"/>
            <person name="D.D."/>
            <person name="Li"/>
            <person name="S."/>
            <person name="Zhou"/>
            <person name="X. and Zhong"/>
            <person name="J."/>
        </authorList>
    </citation>
    <scope>NUCLEOTIDE SEQUENCE [LARGE SCALE GENOMIC DNA]</scope>
</reference>
<dbReference type="PANTHER" id="PTHR20996:SF1">
    <property type="entry name" value="NUCLEAR ENVELOPE PHOSPHATASE-REGULATORY SUBUNIT 1"/>
    <property type="match status" value="1"/>
</dbReference>
<dbReference type="GeneTree" id="ENSGT00390000008576"/>
<dbReference type="GO" id="GO:0034504">
    <property type="term" value="P:protein localization to nucleus"/>
    <property type="evidence" value="ECO:0007669"/>
    <property type="project" value="Ensembl"/>
</dbReference>
<dbReference type="Proteomes" id="UP000694387">
    <property type="component" value="Chromosome 28"/>
</dbReference>
<sequence>MNSLEQAEDLKAFERRLTEYIHCLQPATGRWRMLLIVVSVCTATGAWNWLIDPETQKVSFFTSLWNHPFFTISCITLIGLFFAGIHKRVVAPSIIAARCRTVLAEYNMSCDDTDPELTSMPIFLYFICGTPATAWHAKQCHVRTWDPNRRTP</sequence>